<accession>A0ABP4GYM9</accession>
<evidence type="ECO:0008006" key="4">
    <source>
        <dbReference type="Google" id="ProtNLM"/>
    </source>
</evidence>
<keyword evidence="3" id="KW-1185">Reference proteome</keyword>
<dbReference type="RefSeq" id="WP_344442963.1">
    <property type="nucleotide sequence ID" value="NZ_BAAALF010000065.1"/>
</dbReference>
<keyword evidence="1" id="KW-0732">Signal</keyword>
<comment type="caution">
    <text evidence="2">The sequence shown here is derived from an EMBL/GenBank/DDBJ whole genome shotgun (WGS) entry which is preliminary data.</text>
</comment>
<dbReference type="EMBL" id="BAAALF010000065">
    <property type="protein sequence ID" value="GAA1243920.1"/>
    <property type="molecule type" value="Genomic_DNA"/>
</dbReference>
<feature type="signal peptide" evidence="1">
    <location>
        <begin position="1"/>
        <end position="24"/>
    </location>
</feature>
<sequence length="148" mass="14639">MKRTLLLAAGAAGLALTGAAPAFAATATTTTETCSYSGLQSGLSTKVCADVSSDGSVQLFGQIALAGPPSPGGPGPQPQYLNVTLSGNVVGGDSLGTVQQNVIFRATTTKITGVGGTVACGSTVHASFSVSSYPWFNTPVTVDVPVNC</sequence>
<protein>
    <recommendedName>
        <fullName evidence="4">Secreted protein</fullName>
    </recommendedName>
</protein>
<organism evidence="2 3">
    <name type="scientific">Kitasatospora nipponensis</name>
    <dbReference type="NCBI Taxonomy" id="258049"/>
    <lineage>
        <taxon>Bacteria</taxon>
        <taxon>Bacillati</taxon>
        <taxon>Actinomycetota</taxon>
        <taxon>Actinomycetes</taxon>
        <taxon>Kitasatosporales</taxon>
        <taxon>Streptomycetaceae</taxon>
        <taxon>Kitasatospora</taxon>
    </lineage>
</organism>
<evidence type="ECO:0000313" key="2">
    <source>
        <dbReference type="EMBL" id="GAA1243920.1"/>
    </source>
</evidence>
<proteinExistence type="predicted"/>
<reference evidence="3" key="1">
    <citation type="journal article" date="2019" name="Int. J. Syst. Evol. Microbiol.">
        <title>The Global Catalogue of Microorganisms (GCM) 10K type strain sequencing project: providing services to taxonomists for standard genome sequencing and annotation.</title>
        <authorList>
            <consortium name="The Broad Institute Genomics Platform"/>
            <consortium name="The Broad Institute Genome Sequencing Center for Infectious Disease"/>
            <person name="Wu L."/>
            <person name="Ma J."/>
        </authorList>
    </citation>
    <scope>NUCLEOTIDE SEQUENCE [LARGE SCALE GENOMIC DNA]</scope>
    <source>
        <strain evidence="3">JCM 13004</strain>
    </source>
</reference>
<evidence type="ECO:0000313" key="3">
    <source>
        <dbReference type="Proteomes" id="UP001500037"/>
    </source>
</evidence>
<feature type="chain" id="PRO_5045902402" description="Secreted protein" evidence="1">
    <location>
        <begin position="25"/>
        <end position="148"/>
    </location>
</feature>
<gene>
    <name evidence="2" type="ORF">GCM10009665_38440</name>
</gene>
<dbReference type="Proteomes" id="UP001500037">
    <property type="component" value="Unassembled WGS sequence"/>
</dbReference>
<evidence type="ECO:0000256" key="1">
    <source>
        <dbReference type="SAM" id="SignalP"/>
    </source>
</evidence>
<name>A0ABP4GYM9_9ACTN</name>